<keyword evidence="3" id="KW-1185">Reference proteome</keyword>
<dbReference type="Pfam" id="PF02012">
    <property type="entry name" value="BNR"/>
    <property type="match status" value="2"/>
</dbReference>
<sequence length="410" mass="44146">MPDLDRGLAALRDELRAAMPMPDVDSVARRHRDRRIRRRTVIGAIVAVVVVSVAVPVLRQLEPIPPTGTSPPTVGGSSSVPFINRVRFTDGGHGYAVRALSPDGKPPNEATLLASDDLTTWEEIGTIPKPEPAAELGHLTHFMVLGPDEIALDWDTFGIGGPEKTRMYSDDGGRTWRHVPVPATVTDVVPAIPEGAELQPGCPRPWDCRTSTFAVVRPGSGTSAVLADPPPLRNVVPGAVPTADGYWWVVGQPPGAEGWALAVSADDGRTWTTSPVIFPATERGQWWVVSRDGVLYASVHAEAGSGEPGLLGIYRSDDGGRTWEQTWSRSKHKDLAGYFGTLIAAADGTLIVSAPDEAYTSADGGRTMVPREPRGAVVSWSRLGYIAITERGYELSTDGLEWRRYEIPLE</sequence>
<dbReference type="SUPFAM" id="SSF50939">
    <property type="entry name" value="Sialidases"/>
    <property type="match status" value="1"/>
</dbReference>
<proteinExistence type="predicted"/>
<gene>
    <name evidence="2" type="ORF">JT362_28785</name>
</gene>
<feature type="transmembrane region" description="Helical" evidence="1">
    <location>
        <begin position="40"/>
        <end position="58"/>
    </location>
</feature>
<keyword evidence="1" id="KW-0812">Transmembrane</keyword>
<dbReference type="Gene3D" id="2.130.10.10">
    <property type="entry name" value="YVTN repeat-like/Quinoprotein amine dehydrogenase"/>
    <property type="match status" value="1"/>
</dbReference>
<dbReference type="Proteomes" id="UP001156441">
    <property type="component" value="Unassembled WGS sequence"/>
</dbReference>
<dbReference type="RefSeq" id="WP_260195015.1">
    <property type="nucleotide sequence ID" value="NZ_JAFFZE010000023.1"/>
</dbReference>
<evidence type="ECO:0000313" key="3">
    <source>
        <dbReference type="Proteomes" id="UP001156441"/>
    </source>
</evidence>
<keyword evidence="1" id="KW-0472">Membrane</keyword>
<dbReference type="InterPro" id="IPR015943">
    <property type="entry name" value="WD40/YVTN_repeat-like_dom_sf"/>
</dbReference>
<dbReference type="CDD" id="cd15482">
    <property type="entry name" value="Sialidase_non-viral"/>
    <property type="match status" value="1"/>
</dbReference>
<protein>
    <submittedName>
        <fullName evidence="2">Exo-alpha-sialidase</fullName>
    </submittedName>
</protein>
<keyword evidence="1" id="KW-1133">Transmembrane helix</keyword>
<accession>A0ABT2JGY5</accession>
<reference evidence="2 3" key="1">
    <citation type="submission" date="2021-02" db="EMBL/GenBank/DDBJ databases">
        <title>Actinophytocola xerophila sp. nov., isolated from soil of cotton cropping field.</title>
        <authorList>
            <person name="Huang R."/>
            <person name="Chen X."/>
            <person name="Ge X."/>
            <person name="Liu W."/>
        </authorList>
    </citation>
    <scope>NUCLEOTIDE SEQUENCE [LARGE SCALE GENOMIC DNA]</scope>
    <source>
        <strain evidence="2 3">S1-96</strain>
    </source>
</reference>
<comment type="caution">
    <text evidence="2">The sequence shown here is derived from an EMBL/GenBank/DDBJ whole genome shotgun (WGS) entry which is preliminary data.</text>
</comment>
<dbReference type="EMBL" id="JAFFZE010000023">
    <property type="protein sequence ID" value="MCT2587128.1"/>
    <property type="molecule type" value="Genomic_DNA"/>
</dbReference>
<organism evidence="2 3">
    <name type="scientific">Actinophytocola gossypii</name>
    <dbReference type="NCBI Taxonomy" id="2812003"/>
    <lineage>
        <taxon>Bacteria</taxon>
        <taxon>Bacillati</taxon>
        <taxon>Actinomycetota</taxon>
        <taxon>Actinomycetes</taxon>
        <taxon>Pseudonocardiales</taxon>
        <taxon>Pseudonocardiaceae</taxon>
    </lineage>
</organism>
<dbReference type="InterPro" id="IPR002860">
    <property type="entry name" value="BNR_rpt"/>
</dbReference>
<evidence type="ECO:0000313" key="2">
    <source>
        <dbReference type="EMBL" id="MCT2587128.1"/>
    </source>
</evidence>
<dbReference type="InterPro" id="IPR036278">
    <property type="entry name" value="Sialidase_sf"/>
</dbReference>
<name>A0ABT2JGY5_9PSEU</name>
<evidence type="ECO:0000256" key="1">
    <source>
        <dbReference type="SAM" id="Phobius"/>
    </source>
</evidence>